<accession>A0A976B9F8</accession>
<evidence type="ECO:0000313" key="2">
    <source>
        <dbReference type="Proteomes" id="UP000256862"/>
    </source>
</evidence>
<comment type="caution">
    <text evidence="1">The sequence shown here is derived from an EMBL/GenBank/DDBJ whole genome shotgun (WGS) entry which is preliminary data.</text>
</comment>
<evidence type="ECO:0000313" key="1">
    <source>
        <dbReference type="EMBL" id="SPC12022.1"/>
    </source>
</evidence>
<protein>
    <submittedName>
        <fullName evidence="1">Uncharacterized protein</fullName>
    </submittedName>
</protein>
<dbReference type="AlphaFoldDB" id="A0A976B9F8"/>
<name>A0A976B9F8_9BURK</name>
<dbReference type="Proteomes" id="UP000256862">
    <property type="component" value="Chromosome CO2235"/>
</dbReference>
<proteinExistence type="predicted"/>
<dbReference type="EMBL" id="OGUS01000110">
    <property type="protein sequence ID" value="SPC12022.1"/>
    <property type="molecule type" value="Genomic_DNA"/>
</dbReference>
<gene>
    <name evidence="1" type="ORF">CO2235_100042</name>
</gene>
<sequence>MDWVVMRLGLPGRLAGSFVGSGSRHPAHGHGLLRRFPALLAFYCIAQTRAILDELPANDHSGQFGCRFRDSASMGGKWPVVKAR</sequence>
<organism evidence="1 2">
    <name type="scientific">Cupriavidus oxalaticus</name>
    <dbReference type="NCBI Taxonomy" id="96344"/>
    <lineage>
        <taxon>Bacteria</taxon>
        <taxon>Pseudomonadati</taxon>
        <taxon>Pseudomonadota</taxon>
        <taxon>Betaproteobacteria</taxon>
        <taxon>Burkholderiales</taxon>
        <taxon>Burkholderiaceae</taxon>
        <taxon>Cupriavidus</taxon>
    </lineage>
</organism>
<reference evidence="1 2" key="1">
    <citation type="submission" date="2018-01" db="EMBL/GenBank/DDBJ databases">
        <authorList>
            <person name="Clerissi C."/>
        </authorList>
    </citation>
    <scope>NUCLEOTIDE SEQUENCE [LARGE SCALE GENOMIC DNA]</scope>
    <source>
        <strain evidence="1">Cupriavidus oxalaticus LMG 2235</strain>
    </source>
</reference>